<dbReference type="NCBIfam" id="TIGR01547">
    <property type="entry name" value="phage_term_2"/>
    <property type="match status" value="1"/>
</dbReference>
<name>A0ABP2NLU4_9FIRM</name>
<sequence>MSSNIRKLSLKKIVGGGYTAFWRFEGRYRVVKGSRASKKSATIALNIITRMMKYPLANTLVVRKTGNTLYNSCFQQLKWAIHRLGVDSLWKTKVNPMEIIYIPTGQKIILRGLDDPYKLTSVTVDIGVLCWVWLEECSEIDDEEAFNRVDESIRGAVPPGYFKQITISMNPWSSAHFVKRRFFDVVNDPDILAITTNYLCNEFLDEADKRMFERMKRDDPDRYKVAGLGDWGIDGGQFFKQWRDSLHVIKPFKIPTNWTKWRVMDWGSSRPYACYWIAIDYDGNAYVYRELYGYGGKPNVGTGETTVEVAKRIIQCESKDEEVYKAVLDSACWAKIGVAGKDDTSVSIADQINDVLYDANRERFSPCKKGREHGAEEFRRRLEGTFDKNGNQKPAIYFFSNCIHAIRTIPMLTFDEHDPEKYDTKGEDHAADAIIYFCLENPYASERPLPPQKESKYNGGLPTDSTGWSA</sequence>
<dbReference type="PANTHER" id="PTHR39184">
    <property type="match status" value="1"/>
</dbReference>
<feature type="region of interest" description="Disordered" evidence="1">
    <location>
        <begin position="446"/>
        <end position="470"/>
    </location>
</feature>
<dbReference type="InterPro" id="IPR006437">
    <property type="entry name" value="Phage_terminase_lsu"/>
</dbReference>
<dbReference type="PANTHER" id="PTHR39184:SF1">
    <property type="entry name" value="PBSX PHAGE TERMINASE LARGE SUBUNIT"/>
    <property type="match status" value="1"/>
</dbReference>
<comment type="caution">
    <text evidence="3">The sequence shown here is derived from an EMBL/GenBank/DDBJ whole genome shotgun (WGS) entry which is preliminary data.</text>
</comment>
<dbReference type="RefSeq" id="WP_008537729.1">
    <property type="nucleotide sequence ID" value="NZ_JH601090.1"/>
</dbReference>
<dbReference type="Gene3D" id="3.40.50.300">
    <property type="entry name" value="P-loop containing nucleotide triphosphate hydrolases"/>
    <property type="match status" value="1"/>
</dbReference>
<gene>
    <name evidence="3" type="ORF">HMPREF9454_00513</name>
</gene>
<protein>
    <submittedName>
        <fullName evidence="3">PBSX family phage terminase, large subunit</fullName>
    </submittedName>
</protein>
<dbReference type="Pfam" id="PF04466">
    <property type="entry name" value="Terminase_3"/>
    <property type="match status" value="1"/>
</dbReference>
<reference evidence="3 4" key="1">
    <citation type="submission" date="2012-01" db="EMBL/GenBank/DDBJ databases">
        <title>The Genome Sequence of Megamonas funiformis YIT 11815.</title>
        <authorList>
            <consortium name="The Broad Institute Genome Sequencing Platform"/>
            <person name="Earl A."/>
            <person name="Ward D."/>
            <person name="Feldgarden M."/>
            <person name="Gevers D."/>
            <person name="Morotomi M."/>
            <person name="Young S.K."/>
            <person name="Zeng Q."/>
            <person name="Gargeya S."/>
            <person name="Fitzgerald M."/>
            <person name="Haas B."/>
            <person name="Abouelleil A."/>
            <person name="Alvarado L."/>
            <person name="Arachchi H.M."/>
            <person name="Berlin A."/>
            <person name="Chapman S.B."/>
            <person name="Gearin G."/>
            <person name="Goldberg J."/>
            <person name="Griggs A."/>
            <person name="Gujja S."/>
            <person name="Hansen M."/>
            <person name="Heiman D."/>
            <person name="Howarth C."/>
            <person name="Larimer J."/>
            <person name="Lui A."/>
            <person name="MacDonald P.J.P."/>
            <person name="McCowen C."/>
            <person name="Montmayeur A."/>
            <person name="Murphy C."/>
            <person name="Neiman D."/>
            <person name="Pearson M."/>
            <person name="Priest M."/>
            <person name="Roberts A."/>
            <person name="Saif S."/>
            <person name="Shea T."/>
            <person name="Sisk P."/>
            <person name="Stolte C."/>
            <person name="Sykes S."/>
            <person name="Wortman J."/>
            <person name="Nusbaum C."/>
            <person name="Birren B."/>
        </authorList>
    </citation>
    <scope>NUCLEOTIDE SEQUENCE [LARGE SCALE GENOMIC DNA]</scope>
    <source>
        <strain evidence="3 4">YIT 11815</strain>
    </source>
</reference>
<dbReference type="Proteomes" id="UP000005963">
    <property type="component" value="Unassembled WGS sequence"/>
</dbReference>
<dbReference type="GeneID" id="62778779"/>
<organism evidence="3 4">
    <name type="scientific">Megamonas funiformis YIT 11815</name>
    <dbReference type="NCBI Taxonomy" id="742816"/>
    <lineage>
        <taxon>Bacteria</taxon>
        <taxon>Bacillati</taxon>
        <taxon>Bacillota</taxon>
        <taxon>Negativicutes</taxon>
        <taxon>Selenomonadales</taxon>
        <taxon>Selenomonadaceae</taxon>
        <taxon>Megamonas</taxon>
    </lineage>
</organism>
<proteinExistence type="predicted"/>
<dbReference type="InterPro" id="IPR052380">
    <property type="entry name" value="Viral_DNA_packaging_terminase"/>
</dbReference>
<dbReference type="InterPro" id="IPR035412">
    <property type="entry name" value="Terminase_L_N"/>
</dbReference>
<dbReference type="EMBL" id="ADMB01000024">
    <property type="protein sequence ID" value="EHR38708.1"/>
    <property type="molecule type" value="Genomic_DNA"/>
</dbReference>
<evidence type="ECO:0000259" key="2">
    <source>
        <dbReference type="Pfam" id="PF04466"/>
    </source>
</evidence>
<evidence type="ECO:0000313" key="3">
    <source>
        <dbReference type="EMBL" id="EHR38708.1"/>
    </source>
</evidence>
<dbReference type="InterPro" id="IPR027417">
    <property type="entry name" value="P-loop_NTPase"/>
</dbReference>
<evidence type="ECO:0000256" key="1">
    <source>
        <dbReference type="SAM" id="MobiDB-lite"/>
    </source>
</evidence>
<keyword evidence="4" id="KW-1185">Reference proteome</keyword>
<accession>A0ABP2NLU4</accession>
<feature type="domain" description="Phage terminase large subunit N-terminal" evidence="2">
    <location>
        <begin position="27"/>
        <end position="229"/>
    </location>
</feature>
<evidence type="ECO:0000313" key="4">
    <source>
        <dbReference type="Proteomes" id="UP000005963"/>
    </source>
</evidence>
<dbReference type="Gene3D" id="3.30.420.280">
    <property type="match status" value="1"/>
</dbReference>